<name>A0AAU9V995_EUPED</name>
<dbReference type="AlphaFoldDB" id="A0AAU9V995"/>
<protein>
    <recommendedName>
        <fullName evidence="2">Pre-C2HC domain-containing protein</fullName>
    </recommendedName>
</protein>
<feature type="region of interest" description="Disordered" evidence="1">
    <location>
        <begin position="446"/>
        <end position="502"/>
    </location>
</feature>
<feature type="compositionally biased region" description="Polar residues" evidence="1">
    <location>
        <begin position="470"/>
        <end position="481"/>
    </location>
</feature>
<dbReference type="InterPro" id="IPR043502">
    <property type="entry name" value="DNA/RNA_pol_sf"/>
</dbReference>
<comment type="caution">
    <text evidence="3">The sequence shown here is derived from an EMBL/GenBank/DDBJ whole genome shotgun (WGS) entry which is preliminary data.</text>
</comment>
<reference evidence="3" key="1">
    <citation type="submission" date="2022-03" db="EMBL/GenBank/DDBJ databases">
        <authorList>
            <person name="Tunstrom K."/>
        </authorList>
    </citation>
    <scope>NUCLEOTIDE SEQUENCE</scope>
</reference>
<sequence>MLGPGETHLVSLWNHNWSRRYLLRNKSVSAALWKVVGSSKARASSRNCDVWCHGKALHYSPNYRHEMSTSSDNVLPCDPASTRRLQVPGPASEKLVTDDCKGVGTQASFPVTTTGPKENNKKLTQQAFHPGLFLARPRSASVSSMTDANLQSQASIPHNLDTESENRNPPTWQRVPVLHSAKKRKKNNSPSPDRIMVKNRYSTLPVDREENDEIEAPIKVPKPPPIILYGIEDLTKLTELLESVADKADFTYRIIIKNQLRINCTNVEAYKAILKVVRDKGLIGHTFNRKDKRPFRVVIKNLHHSTPVNVIKETLEETGNVVIGEIINAKYGPEKKPKSTFFATLQQSPNNKAVKNLRYINHQSIVIEEPRKRNSIIQCQKCQQYGHSKNYCMRPYRCVKCAQGHRTADCPKKDRNTPAKCALCFGAHPANYRGCEVYKEILSRKSNKQAHLRNRVKTTQPAADSENHLDSQPPTLSQQIGNKEEESNRNTKRRASYAETLRMTDTDSIRQMILEKRRLRRVWHTSRHSNDKREFNKACRDLKTLIRDANNSAIDSYLESLSATEATNYSLWKACKNHDRPLYQKPPLRTNDGQWIRTTLDKAEAFAKHLSQVFTPNQAPLSANETDIDLALGEDLHRDTPLKLVTPKEVIKNLKLLKNNKAPGYDQIDKKVLEESPRKVVVYLTMVFNAMLRIGYFPDLWKVSNIIMIQKPGKPIHEITSYRPISLLPTMSKLFEKSLLHRMMEIIKEKSIIPEHQFGFRREHATTEQVHRVCRKIRASLEKKEYCCISFSRHSAGLR</sequence>
<evidence type="ECO:0000256" key="1">
    <source>
        <dbReference type="SAM" id="MobiDB-lite"/>
    </source>
</evidence>
<gene>
    <name evidence="3" type="ORF">EEDITHA_LOCUS20775</name>
</gene>
<dbReference type="EMBL" id="CAKOGL010000029">
    <property type="protein sequence ID" value="CAH2106673.1"/>
    <property type="molecule type" value="Genomic_DNA"/>
</dbReference>
<dbReference type="Pfam" id="PF07530">
    <property type="entry name" value="PRE_C2HC"/>
    <property type="match status" value="1"/>
</dbReference>
<dbReference type="InterPro" id="IPR006579">
    <property type="entry name" value="Pre_C2HC_dom"/>
</dbReference>
<dbReference type="Proteomes" id="UP001153954">
    <property type="component" value="Unassembled WGS sequence"/>
</dbReference>
<feature type="domain" description="Pre-C2HC" evidence="2">
    <location>
        <begin position="308"/>
        <end position="377"/>
    </location>
</feature>
<feature type="region of interest" description="Disordered" evidence="1">
    <location>
        <begin position="157"/>
        <end position="195"/>
    </location>
</feature>
<dbReference type="SUPFAM" id="SSF56672">
    <property type="entry name" value="DNA/RNA polymerases"/>
    <property type="match status" value="1"/>
</dbReference>
<dbReference type="GO" id="GO:0071897">
    <property type="term" value="P:DNA biosynthetic process"/>
    <property type="evidence" value="ECO:0007669"/>
    <property type="project" value="UniProtKB-ARBA"/>
</dbReference>
<keyword evidence="4" id="KW-1185">Reference proteome</keyword>
<evidence type="ECO:0000313" key="4">
    <source>
        <dbReference type="Proteomes" id="UP001153954"/>
    </source>
</evidence>
<accession>A0AAU9V995</accession>
<dbReference type="PANTHER" id="PTHR19446">
    <property type="entry name" value="REVERSE TRANSCRIPTASES"/>
    <property type="match status" value="1"/>
</dbReference>
<evidence type="ECO:0000259" key="2">
    <source>
        <dbReference type="SMART" id="SM00596"/>
    </source>
</evidence>
<feature type="compositionally biased region" description="Basic residues" evidence="1">
    <location>
        <begin position="446"/>
        <end position="456"/>
    </location>
</feature>
<evidence type="ECO:0000313" key="3">
    <source>
        <dbReference type="EMBL" id="CAH2106673.1"/>
    </source>
</evidence>
<dbReference type="SMART" id="SM00596">
    <property type="entry name" value="PRE_C2HC"/>
    <property type="match status" value="1"/>
</dbReference>
<organism evidence="3 4">
    <name type="scientific">Euphydryas editha</name>
    <name type="common">Edith's checkerspot</name>
    <dbReference type="NCBI Taxonomy" id="104508"/>
    <lineage>
        <taxon>Eukaryota</taxon>
        <taxon>Metazoa</taxon>
        <taxon>Ecdysozoa</taxon>
        <taxon>Arthropoda</taxon>
        <taxon>Hexapoda</taxon>
        <taxon>Insecta</taxon>
        <taxon>Pterygota</taxon>
        <taxon>Neoptera</taxon>
        <taxon>Endopterygota</taxon>
        <taxon>Lepidoptera</taxon>
        <taxon>Glossata</taxon>
        <taxon>Ditrysia</taxon>
        <taxon>Papilionoidea</taxon>
        <taxon>Nymphalidae</taxon>
        <taxon>Nymphalinae</taxon>
        <taxon>Euphydryas</taxon>
    </lineage>
</organism>
<proteinExistence type="predicted"/>